<dbReference type="InterPro" id="IPR011006">
    <property type="entry name" value="CheY-like_superfamily"/>
</dbReference>
<evidence type="ECO:0000313" key="8">
    <source>
        <dbReference type="Proteomes" id="UP000310168"/>
    </source>
</evidence>
<feature type="coiled-coil region" evidence="4">
    <location>
        <begin position="123"/>
        <end position="157"/>
    </location>
</feature>
<dbReference type="PANTHER" id="PTHR44591:SF14">
    <property type="entry name" value="PROTEIN PILG"/>
    <property type="match status" value="1"/>
</dbReference>
<keyword evidence="4" id="KW-0175">Coiled coil</keyword>
<dbReference type="SMART" id="SM00267">
    <property type="entry name" value="GGDEF"/>
    <property type="match status" value="1"/>
</dbReference>
<organism evidence="7 8">
    <name type="scientific">Brachyspira catarrhinii</name>
    <dbReference type="NCBI Taxonomy" id="2528966"/>
    <lineage>
        <taxon>Bacteria</taxon>
        <taxon>Pseudomonadati</taxon>
        <taxon>Spirochaetota</taxon>
        <taxon>Spirochaetia</taxon>
        <taxon>Brachyspirales</taxon>
        <taxon>Brachyspiraceae</taxon>
        <taxon>Brachyspira</taxon>
    </lineage>
</organism>
<keyword evidence="1 3" id="KW-0597">Phosphoprotein</keyword>
<dbReference type="SUPFAM" id="SSF55073">
    <property type="entry name" value="Nucleotide cyclase"/>
    <property type="match status" value="1"/>
</dbReference>
<evidence type="ECO:0000256" key="3">
    <source>
        <dbReference type="PROSITE-ProRule" id="PRU00169"/>
    </source>
</evidence>
<dbReference type="PROSITE" id="PS50110">
    <property type="entry name" value="RESPONSE_REGULATORY"/>
    <property type="match status" value="1"/>
</dbReference>
<dbReference type="SUPFAM" id="SSF52172">
    <property type="entry name" value="CheY-like"/>
    <property type="match status" value="1"/>
</dbReference>
<keyword evidence="2" id="KW-0902">Two-component regulatory system</keyword>
<evidence type="ECO:0000259" key="6">
    <source>
        <dbReference type="PROSITE" id="PS50887"/>
    </source>
</evidence>
<name>A0ABY2TQ61_9SPIR</name>
<evidence type="ECO:0000259" key="5">
    <source>
        <dbReference type="PROSITE" id="PS50110"/>
    </source>
</evidence>
<evidence type="ECO:0000256" key="2">
    <source>
        <dbReference type="ARBA" id="ARBA00023012"/>
    </source>
</evidence>
<comment type="caution">
    <text evidence="7">The sequence shown here is derived from an EMBL/GenBank/DDBJ whole genome shotgun (WGS) entry which is preliminary data.</text>
</comment>
<evidence type="ECO:0000256" key="4">
    <source>
        <dbReference type="SAM" id="Coils"/>
    </source>
</evidence>
<dbReference type="Proteomes" id="UP000310168">
    <property type="component" value="Unassembled WGS sequence"/>
</dbReference>
<dbReference type="InterPro" id="IPR001789">
    <property type="entry name" value="Sig_transdc_resp-reg_receiver"/>
</dbReference>
<accession>A0ABY2TQ61</accession>
<sequence>MNENILVIEYRDEVVEKIIDILKERHYNPIPTKSRSKGIEIANESSIDLIILDADIGDSQGLQLLETFKTEENTKGIPVILLSTPYRKMEFIEEAIGLGIDDLIFTPFDEMEFIASVNGALKLKKLFVENNKLIKQNNDIEEELNNLKDVSEEHYKSFKEAQKKYDDILNYDLETGLDNKKEFYKQFKKFVFESVRHEDTIILSCFCIDGLENIINEFGIMAAEEIILQFTKVLKDASREEDLIARFGNNEFIVAFKRMDIRLYDEKVEEIKNLVRKNELDYNGMLIKYTMSAGISYTAYRKTYHFENNVEKEVAPSLLALHNAKRRGFASVYIHPTIIRK</sequence>
<dbReference type="Pfam" id="PF00990">
    <property type="entry name" value="GGDEF"/>
    <property type="match status" value="1"/>
</dbReference>
<protein>
    <submittedName>
        <fullName evidence="7">Diguanylate cyclase</fullName>
    </submittedName>
</protein>
<feature type="modified residue" description="4-aspartylphosphate" evidence="3">
    <location>
        <position position="53"/>
    </location>
</feature>
<evidence type="ECO:0000256" key="1">
    <source>
        <dbReference type="ARBA" id="ARBA00022553"/>
    </source>
</evidence>
<dbReference type="PANTHER" id="PTHR44591">
    <property type="entry name" value="STRESS RESPONSE REGULATOR PROTEIN 1"/>
    <property type="match status" value="1"/>
</dbReference>
<dbReference type="InterPro" id="IPR050595">
    <property type="entry name" value="Bact_response_regulator"/>
</dbReference>
<keyword evidence="8" id="KW-1185">Reference proteome</keyword>
<dbReference type="RefSeq" id="WP_137998545.1">
    <property type="nucleotide sequence ID" value="NZ_SJDU01000193.1"/>
</dbReference>
<feature type="domain" description="Response regulatory" evidence="5">
    <location>
        <begin position="4"/>
        <end position="121"/>
    </location>
</feature>
<feature type="domain" description="GGDEF" evidence="6">
    <location>
        <begin position="199"/>
        <end position="337"/>
    </location>
</feature>
<proteinExistence type="predicted"/>
<dbReference type="Pfam" id="PF00072">
    <property type="entry name" value="Response_reg"/>
    <property type="match status" value="1"/>
</dbReference>
<dbReference type="InterPro" id="IPR043128">
    <property type="entry name" value="Rev_trsase/Diguanyl_cyclase"/>
</dbReference>
<dbReference type="PROSITE" id="PS50887">
    <property type="entry name" value="GGDEF"/>
    <property type="match status" value="1"/>
</dbReference>
<dbReference type="Gene3D" id="3.30.70.270">
    <property type="match status" value="1"/>
</dbReference>
<gene>
    <name evidence="7" type="ORF">EZH24_07750</name>
</gene>
<dbReference type="InterPro" id="IPR029787">
    <property type="entry name" value="Nucleotide_cyclase"/>
</dbReference>
<reference evidence="7 8" key="1">
    <citation type="journal article" date="2019" name="Anaerobe">
        <title>Brachyspira catarrhinii sp. nov., an anaerobic intestinal spirochaete isolated from vervet monkeys may have been misidentified as Brachyspira aalborgi in previous studies.</title>
        <authorList>
            <person name="Phillips N.D."/>
            <person name="La T."/>
            <person name="Hampson D.J."/>
        </authorList>
    </citation>
    <scope>NUCLEOTIDE SEQUENCE [LARGE SCALE GENOMIC DNA]</scope>
    <source>
        <strain evidence="7 8">Z12</strain>
    </source>
</reference>
<dbReference type="SMART" id="SM00448">
    <property type="entry name" value="REC"/>
    <property type="match status" value="1"/>
</dbReference>
<dbReference type="Gene3D" id="3.40.50.2300">
    <property type="match status" value="1"/>
</dbReference>
<dbReference type="InterPro" id="IPR000160">
    <property type="entry name" value="GGDEF_dom"/>
</dbReference>
<evidence type="ECO:0000313" key="7">
    <source>
        <dbReference type="EMBL" id="TKZ34526.1"/>
    </source>
</evidence>
<dbReference type="NCBIfam" id="TIGR00254">
    <property type="entry name" value="GGDEF"/>
    <property type="match status" value="1"/>
</dbReference>
<dbReference type="EMBL" id="SJDU01000193">
    <property type="protein sequence ID" value="TKZ34526.1"/>
    <property type="molecule type" value="Genomic_DNA"/>
</dbReference>